<evidence type="ECO:0008006" key="3">
    <source>
        <dbReference type="Google" id="ProtNLM"/>
    </source>
</evidence>
<proteinExistence type="predicted"/>
<dbReference type="Proteomes" id="UP001223144">
    <property type="component" value="Unassembled WGS sequence"/>
</dbReference>
<reference evidence="1 2" key="1">
    <citation type="submission" date="2023-04" db="EMBL/GenBank/DDBJ databases">
        <title>Streptomyces chengmaiensis sp. nov. isolated from the stem of mangrove plant in Hainan.</title>
        <authorList>
            <person name="Huang X."/>
            <person name="Zhou S."/>
            <person name="Chu X."/>
            <person name="Xie Y."/>
            <person name="Lin Y."/>
        </authorList>
    </citation>
    <scope>NUCLEOTIDE SEQUENCE [LARGE SCALE GENOMIC DNA]</scope>
    <source>
        <strain evidence="1 2">HNM0663</strain>
    </source>
</reference>
<evidence type="ECO:0000313" key="2">
    <source>
        <dbReference type="Proteomes" id="UP001223144"/>
    </source>
</evidence>
<keyword evidence="2" id="KW-1185">Reference proteome</keyword>
<name>A0ABT6HZH2_9ACTN</name>
<evidence type="ECO:0000313" key="1">
    <source>
        <dbReference type="EMBL" id="MDH2394065.1"/>
    </source>
</evidence>
<organism evidence="1 2">
    <name type="scientific">Streptomyces chengmaiensis</name>
    <dbReference type="NCBI Taxonomy" id="3040919"/>
    <lineage>
        <taxon>Bacteria</taxon>
        <taxon>Bacillati</taxon>
        <taxon>Actinomycetota</taxon>
        <taxon>Actinomycetes</taxon>
        <taxon>Kitasatosporales</taxon>
        <taxon>Streptomycetaceae</taxon>
        <taxon>Streptomyces</taxon>
    </lineage>
</organism>
<protein>
    <recommendedName>
        <fullName evidence="3">Transposase</fullName>
    </recommendedName>
</protein>
<dbReference type="EMBL" id="JARWBG010000104">
    <property type="protein sequence ID" value="MDH2394065.1"/>
    <property type="molecule type" value="Genomic_DNA"/>
</dbReference>
<gene>
    <name evidence="1" type="ORF">QCN29_36070</name>
</gene>
<dbReference type="RefSeq" id="WP_279933484.1">
    <property type="nucleotide sequence ID" value="NZ_JARWBG010000104.1"/>
</dbReference>
<accession>A0ABT6HZH2</accession>
<sequence length="89" mass="9138">MDGAEVARRYEDLRAAVLGGRDGGTRHGWAVLARSGMAAWIRAVASIPAASARAVKRPPAPARPTGVAEELVDVLAVMAWTAAGGCRSG</sequence>
<comment type="caution">
    <text evidence="1">The sequence shown here is derived from an EMBL/GenBank/DDBJ whole genome shotgun (WGS) entry which is preliminary data.</text>
</comment>